<name>A0A426XQP6_ENSVE</name>
<reference evidence="1 2" key="1">
    <citation type="journal article" date="2014" name="Agronomy (Basel)">
        <title>A Draft Genome Sequence for Ensete ventricosum, the Drought-Tolerant Tree Against Hunger.</title>
        <authorList>
            <person name="Harrison J."/>
            <person name="Moore K.A."/>
            <person name="Paszkiewicz K."/>
            <person name="Jones T."/>
            <person name="Grant M."/>
            <person name="Ambacheew D."/>
            <person name="Muzemil S."/>
            <person name="Studholme D.J."/>
        </authorList>
    </citation>
    <scope>NUCLEOTIDE SEQUENCE [LARGE SCALE GENOMIC DNA]</scope>
</reference>
<sequence length="204" mass="22196">MIIIKIESTSSLGVVEHSYRKDCLGLRRHAWSALADGLLPHLLSTGNYAGVCTQYVGGGGGGGVATGKAYFPRRSIPGGGPSNPGRRLLCRGLSVKGRRIGPRGSRDLVDGMLLGYLAQIMSVLGDEHELLDDLPVIIVFCVGVNSFCREREEEEEIRCSMEREGRRNTAACFYRCQTGESKRVSEVESEKVKTARVARPGLNQ</sequence>
<dbReference type="AlphaFoldDB" id="A0A426XQP6"/>
<organism evidence="1 2">
    <name type="scientific">Ensete ventricosum</name>
    <name type="common">Abyssinian banana</name>
    <name type="synonym">Musa ensete</name>
    <dbReference type="NCBI Taxonomy" id="4639"/>
    <lineage>
        <taxon>Eukaryota</taxon>
        <taxon>Viridiplantae</taxon>
        <taxon>Streptophyta</taxon>
        <taxon>Embryophyta</taxon>
        <taxon>Tracheophyta</taxon>
        <taxon>Spermatophyta</taxon>
        <taxon>Magnoliopsida</taxon>
        <taxon>Liliopsida</taxon>
        <taxon>Zingiberales</taxon>
        <taxon>Musaceae</taxon>
        <taxon>Ensete</taxon>
    </lineage>
</organism>
<dbReference type="EMBL" id="AMZH03018317">
    <property type="protein sequence ID" value="RRT41761.1"/>
    <property type="molecule type" value="Genomic_DNA"/>
</dbReference>
<evidence type="ECO:0000313" key="2">
    <source>
        <dbReference type="Proteomes" id="UP000287651"/>
    </source>
</evidence>
<evidence type="ECO:0000313" key="1">
    <source>
        <dbReference type="EMBL" id="RRT41761.1"/>
    </source>
</evidence>
<protein>
    <submittedName>
        <fullName evidence="1">Uncharacterized protein</fullName>
    </submittedName>
</protein>
<proteinExistence type="predicted"/>
<accession>A0A426XQP6</accession>
<gene>
    <name evidence="1" type="ORF">B296_00042740</name>
</gene>
<dbReference type="Proteomes" id="UP000287651">
    <property type="component" value="Unassembled WGS sequence"/>
</dbReference>
<comment type="caution">
    <text evidence="1">The sequence shown here is derived from an EMBL/GenBank/DDBJ whole genome shotgun (WGS) entry which is preliminary data.</text>
</comment>